<gene>
    <name evidence="1" type="ORF">EgrG_002048100</name>
</gene>
<protein>
    <submittedName>
        <fullName evidence="3">Expressed conserved protein</fullName>
    </submittedName>
</protein>
<evidence type="ECO:0000313" key="3">
    <source>
        <dbReference type="WBParaSite" id="EgrG_002048100"/>
    </source>
</evidence>
<organism evidence="1">
    <name type="scientific">Echinococcus granulosus</name>
    <name type="common">Hydatid tapeworm</name>
    <dbReference type="NCBI Taxonomy" id="6210"/>
    <lineage>
        <taxon>Eukaryota</taxon>
        <taxon>Metazoa</taxon>
        <taxon>Spiralia</taxon>
        <taxon>Lophotrochozoa</taxon>
        <taxon>Platyhelminthes</taxon>
        <taxon>Cestoda</taxon>
        <taxon>Eucestoda</taxon>
        <taxon>Cyclophyllidea</taxon>
        <taxon>Taeniidae</taxon>
        <taxon>Echinococcus</taxon>
        <taxon>Echinococcus granulosus group</taxon>
    </lineage>
</organism>
<dbReference type="WBParaSite" id="EgrG_002048100">
    <property type="protein sequence ID" value="EgrG_002048100"/>
    <property type="gene ID" value="EgrG_002048100"/>
</dbReference>
<dbReference type="Proteomes" id="UP000492820">
    <property type="component" value="Unassembled WGS sequence"/>
</dbReference>
<reference evidence="1" key="2">
    <citation type="submission" date="2014-06" db="EMBL/GenBank/DDBJ databases">
        <authorList>
            <person name="Aslett M."/>
        </authorList>
    </citation>
    <scope>NUCLEOTIDE SEQUENCE</scope>
</reference>
<accession>A0A068WZQ9</accession>
<evidence type="ECO:0000313" key="2">
    <source>
        <dbReference type="Proteomes" id="UP000492820"/>
    </source>
</evidence>
<dbReference type="AlphaFoldDB" id="A0A068WZQ9"/>
<dbReference type="EMBL" id="LK028596">
    <property type="protein sequence ID" value="CDS23996.1"/>
    <property type="molecule type" value="Genomic_DNA"/>
</dbReference>
<reference evidence="3" key="3">
    <citation type="submission" date="2020-10" db="UniProtKB">
        <authorList>
            <consortium name="WormBaseParasite"/>
        </authorList>
    </citation>
    <scope>IDENTIFICATION</scope>
</reference>
<sequence>MTQKPGHRGYVQPVEIRLSSTRLNTQITAQIKDLWLKYGFVVVNSSSPDNIPSPIYWNVDCLQFNQAEEEAVVAAAAEEAKEKEDITFKKRFWCLGGKNNPGPSHTTLNFGFSFPTANFIVSWILEKPHSKNVKDEENNIVQQYYPLSPFSLPSSLLSTLSSTTSWCICGPVRITDEVIIPRILLSLSSPHWSIWRRDMTEVRAIQNGVSDLLRAPAILPTEVGECLSTHVLPATPFSISIPPSAFSTYSSPSPSDCLT</sequence>
<proteinExistence type="predicted"/>
<name>A0A068WZQ9_ECHGR</name>
<evidence type="ECO:0000313" key="1">
    <source>
        <dbReference type="EMBL" id="CDS23996.1"/>
    </source>
</evidence>
<reference evidence="1 2" key="1">
    <citation type="journal article" date="2013" name="Nature">
        <title>The genomes of four tapeworm species reveal adaptations to parasitism.</title>
        <authorList>
            <person name="Tsai I.J."/>
            <person name="Zarowiecki M."/>
            <person name="Holroyd N."/>
            <person name="Garciarrubio A."/>
            <person name="Sanchez-Flores A."/>
            <person name="Brooks K.L."/>
            <person name="Tracey A."/>
            <person name="Bobes R.J."/>
            <person name="Fragoso G."/>
            <person name="Sciutto E."/>
            <person name="Aslett M."/>
            <person name="Beasley H."/>
            <person name="Bennett H.M."/>
            <person name="Cai J."/>
            <person name="Camicia F."/>
            <person name="Clark R."/>
            <person name="Cucher M."/>
            <person name="De Silva N."/>
            <person name="Day T.A."/>
            <person name="Deplazes P."/>
            <person name="Estrada K."/>
            <person name="Fernandez C."/>
            <person name="Holland P.W."/>
            <person name="Hou J."/>
            <person name="Hu S."/>
            <person name="Huckvale T."/>
            <person name="Hung S.S."/>
            <person name="Kamenetzky L."/>
            <person name="Keane J.A."/>
            <person name="Kiss F."/>
            <person name="Koziol U."/>
            <person name="Lambert O."/>
            <person name="Liu K."/>
            <person name="Luo X."/>
            <person name="Luo Y."/>
            <person name="Macchiaroli N."/>
            <person name="Nichol S."/>
            <person name="Paps J."/>
            <person name="Parkinson J."/>
            <person name="Pouchkina-Stantcheva N."/>
            <person name="Riddiford N."/>
            <person name="Rosenzvit M."/>
            <person name="Salinas G."/>
            <person name="Wasmuth J.D."/>
            <person name="Zamanian M."/>
            <person name="Zheng Y."/>
            <person name="Cai X."/>
            <person name="Soberon X."/>
            <person name="Olson P.D."/>
            <person name="Laclette J.P."/>
            <person name="Brehm K."/>
            <person name="Berriman M."/>
            <person name="Garciarrubio A."/>
            <person name="Bobes R.J."/>
            <person name="Fragoso G."/>
            <person name="Sanchez-Flores A."/>
            <person name="Estrada K."/>
            <person name="Cevallos M.A."/>
            <person name="Morett E."/>
            <person name="Gonzalez V."/>
            <person name="Portillo T."/>
            <person name="Ochoa-Leyva A."/>
            <person name="Jose M.V."/>
            <person name="Sciutto E."/>
            <person name="Landa A."/>
            <person name="Jimenez L."/>
            <person name="Valdes V."/>
            <person name="Carrero J.C."/>
            <person name="Larralde C."/>
            <person name="Morales-Montor J."/>
            <person name="Limon-Lason J."/>
            <person name="Soberon X."/>
            <person name="Laclette J.P."/>
        </authorList>
    </citation>
    <scope>NUCLEOTIDE SEQUENCE [LARGE SCALE GENOMIC DNA]</scope>
</reference>